<keyword evidence="7 8" id="KW-0472">Membrane</keyword>
<feature type="transmembrane region" description="Helical" evidence="8">
    <location>
        <begin position="160"/>
        <end position="181"/>
    </location>
</feature>
<name>A0A3N1Y1Z3_9GAMM</name>
<evidence type="ECO:0000313" key="10">
    <source>
        <dbReference type="EMBL" id="ROR32844.1"/>
    </source>
</evidence>
<evidence type="ECO:0000256" key="8">
    <source>
        <dbReference type="SAM" id="Phobius"/>
    </source>
</evidence>
<reference evidence="10 11" key="1">
    <citation type="submission" date="2018-11" db="EMBL/GenBank/DDBJ databases">
        <title>Genomic Encyclopedia of Type Strains, Phase IV (KMG-IV): sequencing the most valuable type-strain genomes for metagenomic binning, comparative biology and taxonomic classification.</title>
        <authorList>
            <person name="Goeker M."/>
        </authorList>
    </citation>
    <scope>NUCLEOTIDE SEQUENCE [LARGE SCALE GENOMIC DNA]</scope>
    <source>
        <strain evidence="10 11">DSM 100275</strain>
    </source>
</reference>
<dbReference type="GO" id="GO:0015528">
    <property type="term" value="F:lactose:proton symporter activity"/>
    <property type="evidence" value="ECO:0007669"/>
    <property type="project" value="TreeGrafter"/>
</dbReference>
<dbReference type="GO" id="GO:0005886">
    <property type="term" value="C:plasma membrane"/>
    <property type="evidence" value="ECO:0007669"/>
    <property type="project" value="UniProtKB-SubCell"/>
</dbReference>
<dbReference type="GO" id="GO:0030395">
    <property type="term" value="F:lactose binding"/>
    <property type="evidence" value="ECO:0007669"/>
    <property type="project" value="TreeGrafter"/>
</dbReference>
<dbReference type="InterPro" id="IPR026032">
    <property type="entry name" value="HcaT-like"/>
</dbReference>
<keyword evidence="3" id="KW-1003">Cell membrane</keyword>
<evidence type="ECO:0000256" key="1">
    <source>
        <dbReference type="ARBA" id="ARBA00004429"/>
    </source>
</evidence>
<keyword evidence="2" id="KW-0813">Transport</keyword>
<dbReference type="Pfam" id="PF12832">
    <property type="entry name" value="MFS_1_like"/>
    <property type="match status" value="1"/>
</dbReference>
<dbReference type="Proteomes" id="UP000276634">
    <property type="component" value="Unassembled WGS sequence"/>
</dbReference>
<evidence type="ECO:0000256" key="3">
    <source>
        <dbReference type="ARBA" id="ARBA00022475"/>
    </source>
</evidence>
<dbReference type="EMBL" id="RJVI01000002">
    <property type="protein sequence ID" value="ROR32844.1"/>
    <property type="molecule type" value="Genomic_DNA"/>
</dbReference>
<dbReference type="RefSeq" id="WP_123401742.1">
    <property type="nucleotide sequence ID" value="NZ_RJVI01000002.1"/>
</dbReference>
<evidence type="ECO:0000256" key="2">
    <source>
        <dbReference type="ARBA" id="ARBA00022448"/>
    </source>
</evidence>
<dbReference type="PIRSF" id="PIRSF004925">
    <property type="entry name" value="HcaT"/>
    <property type="match status" value="1"/>
</dbReference>
<organism evidence="10 11">
    <name type="scientific">Inmirania thermothiophila</name>
    <dbReference type="NCBI Taxonomy" id="1750597"/>
    <lineage>
        <taxon>Bacteria</taxon>
        <taxon>Pseudomonadati</taxon>
        <taxon>Pseudomonadota</taxon>
        <taxon>Gammaproteobacteria</taxon>
        <taxon>Chromatiales</taxon>
        <taxon>Ectothiorhodospiraceae</taxon>
        <taxon>Inmirania</taxon>
    </lineage>
</organism>
<feature type="transmembrane region" description="Helical" evidence="8">
    <location>
        <begin position="135"/>
        <end position="154"/>
    </location>
</feature>
<dbReference type="PANTHER" id="PTHR23522:SF10">
    <property type="entry name" value="3-PHENYLPROPIONIC ACID TRANSPORTER-RELATED"/>
    <property type="match status" value="1"/>
</dbReference>
<keyword evidence="6 8" id="KW-1133">Transmembrane helix</keyword>
<sequence>MLAVRAVPYWRLSAFYLLYFASLGALIPYWGLYLRAQGLDAAAIGTLMAVLAGTKIVAPNLWGWIADHAGVRMGIVRLGALAAAVCFAGVFAGSGYGWLLLVTAAFSFFWNAVLPQFEATTLGHLGEHSHRYAHVRLWGSVGFIVAVGALGRLLDRHGPALLPGVILGLLAGIWLASLLVPERAGAGGDGARAGAAAVLRRPAVLALLAVVFLMQASHGPYYAFYTLYLVDHGYSREAAGWLWSLGVVAEIGVFLVMHRLLARYGARAILIASLWLAAARWLLIAGLAEQPVVLVLAQTLHAASFGSYHGAAMHLIQRHFPDGWEGRGQALYSSLSFGAGGAVGSLAAGHLWGSVGPEATYALAGLVAACGALVAGRWLR</sequence>
<feature type="transmembrane region" description="Helical" evidence="8">
    <location>
        <begin position="202"/>
        <end position="221"/>
    </location>
</feature>
<dbReference type="PANTHER" id="PTHR23522">
    <property type="entry name" value="BLL5896 PROTEIN"/>
    <property type="match status" value="1"/>
</dbReference>
<feature type="transmembrane region" description="Helical" evidence="8">
    <location>
        <begin position="98"/>
        <end position="114"/>
    </location>
</feature>
<feature type="transmembrane region" description="Helical" evidence="8">
    <location>
        <begin position="359"/>
        <end position="379"/>
    </location>
</feature>
<dbReference type="SUPFAM" id="SSF103473">
    <property type="entry name" value="MFS general substrate transporter"/>
    <property type="match status" value="1"/>
</dbReference>
<feature type="transmembrane region" description="Helical" evidence="8">
    <location>
        <begin position="331"/>
        <end position="353"/>
    </location>
</feature>
<accession>A0A3N1Y1Z3</accession>
<dbReference type="AlphaFoldDB" id="A0A3N1Y1Z3"/>
<feature type="transmembrane region" description="Helical" evidence="8">
    <location>
        <begin position="42"/>
        <end position="62"/>
    </location>
</feature>
<evidence type="ECO:0000256" key="7">
    <source>
        <dbReference type="ARBA" id="ARBA00023136"/>
    </source>
</evidence>
<dbReference type="Gene3D" id="1.20.1250.20">
    <property type="entry name" value="MFS general substrate transporter like domains"/>
    <property type="match status" value="2"/>
</dbReference>
<feature type="transmembrane region" description="Helical" evidence="8">
    <location>
        <begin position="12"/>
        <end position="30"/>
    </location>
</feature>
<evidence type="ECO:0000259" key="9">
    <source>
        <dbReference type="Pfam" id="PF12832"/>
    </source>
</evidence>
<keyword evidence="4" id="KW-0997">Cell inner membrane</keyword>
<feature type="transmembrane region" description="Helical" evidence="8">
    <location>
        <begin position="241"/>
        <end position="261"/>
    </location>
</feature>
<dbReference type="InterPro" id="IPR024989">
    <property type="entry name" value="MFS_assoc_dom"/>
</dbReference>
<evidence type="ECO:0000256" key="5">
    <source>
        <dbReference type="ARBA" id="ARBA00022692"/>
    </source>
</evidence>
<dbReference type="NCBIfam" id="NF037955">
    <property type="entry name" value="mfs"/>
    <property type="match status" value="1"/>
</dbReference>
<proteinExistence type="predicted"/>
<keyword evidence="5 8" id="KW-0812">Transmembrane</keyword>
<feature type="transmembrane region" description="Helical" evidence="8">
    <location>
        <begin position="74"/>
        <end position="92"/>
    </location>
</feature>
<comment type="subcellular location">
    <subcellularLocation>
        <location evidence="1">Cell inner membrane</location>
        <topology evidence="1">Multi-pass membrane protein</topology>
    </subcellularLocation>
</comment>
<protein>
    <submittedName>
        <fullName evidence="10">PPP family 3-phenylpropionic acid transporter</fullName>
    </submittedName>
</protein>
<dbReference type="OrthoDB" id="9150135at2"/>
<keyword evidence="11" id="KW-1185">Reference proteome</keyword>
<dbReference type="InterPro" id="IPR036259">
    <property type="entry name" value="MFS_trans_sf"/>
</dbReference>
<dbReference type="CDD" id="cd17335">
    <property type="entry name" value="MFS_MFSD6"/>
    <property type="match status" value="1"/>
</dbReference>
<feature type="domain" description="Major facilitator superfamily associated" evidence="9">
    <location>
        <begin position="9"/>
        <end position="362"/>
    </location>
</feature>
<gene>
    <name evidence="10" type="ORF">EDC57_2058</name>
</gene>
<comment type="caution">
    <text evidence="10">The sequence shown here is derived from an EMBL/GenBank/DDBJ whole genome shotgun (WGS) entry which is preliminary data.</text>
</comment>
<evidence type="ECO:0000313" key="11">
    <source>
        <dbReference type="Proteomes" id="UP000276634"/>
    </source>
</evidence>
<evidence type="ECO:0000256" key="6">
    <source>
        <dbReference type="ARBA" id="ARBA00022989"/>
    </source>
</evidence>
<evidence type="ECO:0000256" key="4">
    <source>
        <dbReference type="ARBA" id="ARBA00022519"/>
    </source>
</evidence>
<feature type="transmembrane region" description="Helical" evidence="8">
    <location>
        <begin position="293"/>
        <end position="311"/>
    </location>
</feature>
<feature type="transmembrane region" description="Helical" evidence="8">
    <location>
        <begin position="268"/>
        <end position="287"/>
    </location>
</feature>